<keyword evidence="11" id="KW-1185">Reference proteome</keyword>
<dbReference type="InterPro" id="IPR002301">
    <property type="entry name" value="Ile-tRNA-ligase"/>
</dbReference>
<dbReference type="SUPFAM" id="SSF47323">
    <property type="entry name" value="Anticodon-binding domain of a subclass of class I aminoacyl-tRNA synthetases"/>
    <property type="match status" value="1"/>
</dbReference>
<dbReference type="InterPro" id="IPR009080">
    <property type="entry name" value="tRNAsynth_Ia_anticodon-bd"/>
</dbReference>
<dbReference type="Proteomes" id="UP000035681">
    <property type="component" value="Unplaced"/>
</dbReference>
<reference evidence="12" key="1">
    <citation type="submission" date="2015-08" db="UniProtKB">
        <authorList>
            <consortium name="WormBaseParasite"/>
        </authorList>
    </citation>
    <scope>IDENTIFICATION</scope>
</reference>
<dbReference type="PRINTS" id="PR00984">
    <property type="entry name" value="TRNASYNTHILE"/>
</dbReference>
<evidence type="ECO:0000256" key="8">
    <source>
        <dbReference type="ARBA" id="ARBA00032665"/>
    </source>
</evidence>
<dbReference type="EC" id="6.1.1.5" evidence="2"/>
<dbReference type="Gene3D" id="3.90.740.10">
    <property type="entry name" value="Valyl/Leucyl/Isoleucyl-tRNA synthetase, editing domain"/>
    <property type="match status" value="1"/>
</dbReference>
<dbReference type="InterPro" id="IPR014729">
    <property type="entry name" value="Rossmann-like_a/b/a_fold"/>
</dbReference>
<dbReference type="NCBIfam" id="TIGR00392">
    <property type="entry name" value="ileS"/>
    <property type="match status" value="1"/>
</dbReference>
<dbReference type="SUPFAM" id="SSF52374">
    <property type="entry name" value="Nucleotidylyl transferase"/>
    <property type="match status" value="1"/>
</dbReference>
<evidence type="ECO:0000256" key="5">
    <source>
        <dbReference type="ARBA" id="ARBA00022840"/>
    </source>
</evidence>
<evidence type="ECO:0000256" key="3">
    <source>
        <dbReference type="ARBA" id="ARBA00022598"/>
    </source>
</evidence>
<keyword evidence="7" id="KW-0030">Aminoacyl-tRNA synthetase</keyword>
<dbReference type="InterPro" id="IPR002300">
    <property type="entry name" value="aa-tRNA-synth_Ia"/>
</dbReference>
<dbReference type="Pfam" id="PF08264">
    <property type="entry name" value="Anticodon_1"/>
    <property type="match status" value="1"/>
</dbReference>
<dbReference type="STRING" id="6248.A0A0K0E377"/>
<dbReference type="GO" id="GO:0004822">
    <property type="term" value="F:isoleucine-tRNA ligase activity"/>
    <property type="evidence" value="ECO:0007669"/>
    <property type="project" value="UniProtKB-EC"/>
</dbReference>
<evidence type="ECO:0000256" key="4">
    <source>
        <dbReference type="ARBA" id="ARBA00022741"/>
    </source>
</evidence>
<evidence type="ECO:0000313" key="11">
    <source>
        <dbReference type="Proteomes" id="UP000035681"/>
    </source>
</evidence>
<accession>A0A0K0E377</accession>
<keyword evidence="4" id="KW-0547">Nucleotide-binding</keyword>
<evidence type="ECO:0000256" key="7">
    <source>
        <dbReference type="ARBA" id="ARBA00023146"/>
    </source>
</evidence>
<evidence type="ECO:0000259" key="9">
    <source>
        <dbReference type="Pfam" id="PF00133"/>
    </source>
</evidence>
<dbReference type="GO" id="GO:0002161">
    <property type="term" value="F:aminoacyl-tRNA deacylase activity"/>
    <property type="evidence" value="ECO:0007669"/>
    <property type="project" value="InterPro"/>
</dbReference>
<dbReference type="PANTHER" id="PTHR42765:SF1">
    <property type="entry name" value="ISOLEUCINE--TRNA LIGASE, MITOCHONDRIAL"/>
    <property type="match status" value="1"/>
</dbReference>
<dbReference type="GO" id="GO:0032543">
    <property type="term" value="P:mitochondrial translation"/>
    <property type="evidence" value="ECO:0007669"/>
    <property type="project" value="TreeGrafter"/>
</dbReference>
<sequence>MLRNIKVPSLVRFSFIGNRWCTIPSNDSNKVDLKKTIFLPKCDYQKRVKSESRSSLDGEIFSAGKFDSYYSWQRNHPSRRDMPSFCLLDGPPYANGKAHVGHAVNKILKDFIVKSRALLGYRVTYVPGWDCHGLPIELKITKNKSTTDPLEIRKNAREVANTSIEEQKNSFIRWGVSGDFSSPYKTMDPSYVGSELKILAKLYNEGIVKRNFKPIYFSPSTGTALAEAELEYNENHVSKAVYYRFQIINHEEVIKREEMMGKSFHVYGLVWTTTPWTLPLNNAIAYSKNLEYLLIEPLKVDRKSHPFIPLYIVAKSLLNDVSKAFGDCEIKVHKIIPSEVLSKLQYKSCSFTSLGLPFLEGSYVKDDMGTGLVHTSFAHGFNDFMLAKEKGFDVECFVDDKGCYTRDLGYDFEGKHVLTDGCETVLKKYDNDIVYQYDYKHSYPYDWRSKKPVLIKTSSQWFIDVEDISKSAIEKINNKEVEINCSGSDLRSHLVGVLKNRPSWCISRQRHWGVPIPSVKIEGTNDFITSQKLIERVGELVERTNDIDIWWKMDIKDIMTPDILKDMGINYDNKIEKGKDILDVWFDSGVAWHMIANKSSQLKADLVLEGLDQFRGWFQSLLLTSLAYNNEVPYKQILVHGFVVDDEGKKMSKSLGNVIDPSSVTDGSLKRKALGADGLRLWVGMYGSDKYSTIKIGPSTFEVLDKKLESYRNTLKFILGSFKEYKEENMENIKLNILDERILFGLNQYLDIAKSAYSRYAFTKVLSAFDSFISSLSSDYINFARNRIYCYPLGSPLHNGAIYTLSKIGTSMCRSISPILPHFSTEFFMHHPKYCNSPEVGLRIPFDELYVKENIFKTQNLEEIIGTVKKIYKIANSTPSDKKVDISKKCLNIKLPVDSIENSILNTIPINQLEELFGVSQISIETFKSNKEDTLSSINLIECNFENPKNAKYCPRCRRICNITSNALCGYCQDAVNCLL</sequence>
<dbReference type="GO" id="GO:0005524">
    <property type="term" value="F:ATP binding"/>
    <property type="evidence" value="ECO:0007669"/>
    <property type="project" value="UniProtKB-KW"/>
</dbReference>
<evidence type="ECO:0000259" key="10">
    <source>
        <dbReference type="Pfam" id="PF08264"/>
    </source>
</evidence>
<dbReference type="InterPro" id="IPR009008">
    <property type="entry name" value="Val/Leu/Ile-tRNA-synth_edit"/>
</dbReference>
<dbReference type="InterPro" id="IPR050081">
    <property type="entry name" value="Ile-tRNA_ligase"/>
</dbReference>
<keyword evidence="5" id="KW-0067">ATP-binding</keyword>
<feature type="domain" description="Aminoacyl-tRNA synthetase class Ia" evidence="9">
    <location>
        <begin position="72"/>
        <end position="684"/>
    </location>
</feature>
<dbReference type="AlphaFoldDB" id="A0A0K0E377"/>
<dbReference type="WBParaSite" id="TCONS_00010600.p1">
    <property type="protein sequence ID" value="TCONS_00010600.p1"/>
    <property type="gene ID" value="XLOC_003923"/>
</dbReference>
<feature type="domain" description="Methionyl/Valyl/Leucyl/Isoleucyl-tRNA synthetase anticodon-binding" evidence="10">
    <location>
        <begin position="740"/>
        <end position="882"/>
    </location>
</feature>
<dbReference type="GO" id="GO:0006428">
    <property type="term" value="P:isoleucyl-tRNA aminoacylation"/>
    <property type="evidence" value="ECO:0007669"/>
    <property type="project" value="InterPro"/>
</dbReference>
<proteinExistence type="inferred from homology"/>
<dbReference type="Gene3D" id="1.10.730.20">
    <property type="match status" value="1"/>
</dbReference>
<dbReference type="Pfam" id="PF00133">
    <property type="entry name" value="tRNA-synt_1"/>
    <property type="match status" value="1"/>
</dbReference>
<comment type="similarity">
    <text evidence="1">Belongs to the class-I aminoacyl-tRNA synthetase family.</text>
</comment>
<protein>
    <recommendedName>
        <fullName evidence="2">isoleucine--tRNA ligase</fullName>
        <ecNumber evidence="2">6.1.1.5</ecNumber>
    </recommendedName>
    <alternativeName>
        <fullName evidence="8">Isoleucyl-tRNA synthetase</fullName>
    </alternativeName>
</protein>
<evidence type="ECO:0000313" key="12">
    <source>
        <dbReference type="WBParaSite" id="SSTP_0000394900.1"/>
    </source>
</evidence>
<name>A0A0K0E377_STRER</name>
<evidence type="ECO:0000256" key="2">
    <source>
        <dbReference type="ARBA" id="ARBA00013165"/>
    </source>
</evidence>
<organism evidence="12">
    <name type="scientific">Strongyloides stercoralis</name>
    <name type="common">Threadworm</name>
    <dbReference type="NCBI Taxonomy" id="6248"/>
    <lineage>
        <taxon>Eukaryota</taxon>
        <taxon>Metazoa</taxon>
        <taxon>Ecdysozoa</taxon>
        <taxon>Nematoda</taxon>
        <taxon>Chromadorea</taxon>
        <taxon>Rhabditida</taxon>
        <taxon>Tylenchina</taxon>
        <taxon>Panagrolaimomorpha</taxon>
        <taxon>Strongyloidoidea</taxon>
        <taxon>Strongyloididae</taxon>
        <taxon>Strongyloides</taxon>
    </lineage>
</organism>
<keyword evidence="3" id="KW-0436">Ligase</keyword>
<evidence type="ECO:0000256" key="1">
    <source>
        <dbReference type="ARBA" id="ARBA00005594"/>
    </source>
</evidence>
<keyword evidence="6" id="KW-0648">Protein biosynthesis</keyword>
<dbReference type="WBParaSite" id="SSTP_0000394900.1">
    <property type="protein sequence ID" value="SSTP_0000394900.1"/>
    <property type="gene ID" value="SSTP_0000394900"/>
</dbReference>
<dbReference type="SUPFAM" id="SSF50677">
    <property type="entry name" value="ValRS/IleRS/LeuRS editing domain"/>
    <property type="match status" value="1"/>
</dbReference>
<dbReference type="InterPro" id="IPR013155">
    <property type="entry name" value="M/V/L/I-tRNA-synth_anticd-bd"/>
</dbReference>
<dbReference type="GO" id="GO:0005739">
    <property type="term" value="C:mitochondrion"/>
    <property type="evidence" value="ECO:0007669"/>
    <property type="project" value="TreeGrafter"/>
</dbReference>
<dbReference type="PANTHER" id="PTHR42765">
    <property type="entry name" value="SOLEUCYL-TRNA SYNTHETASE"/>
    <property type="match status" value="1"/>
</dbReference>
<dbReference type="Gene3D" id="3.40.50.620">
    <property type="entry name" value="HUPs"/>
    <property type="match status" value="2"/>
</dbReference>
<evidence type="ECO:0000256" key="6">
    <source>
        <dbReference type="ARBA" id="ARBA00022917"/>
    </source>
</evidence>